<evidence type="ECO:0000313" key="1">
    <source>
        <dbReference type="EMBL" id="MBV3408572.1"/>
    </source>
</evidence>
<dbReference type="Proteomes" id="UP001196316">
    <property type="component" value="Unassembled WGS sequence"/>
</dbReference>
<name>A0AAW4NAV4_9BACT</name>
<sequence length="58" mass="6950">MALAIKAIPTLYGEEARRFQDMADETERQYDISPKRDIKKDPRYRAMRTILERSNINY</sequence>
<dbReference type="EMBL" id="JAHOEP010000023">
    <property type="protein sequence ID" value="MBV3408572.1"/>
    <property type="molecule type" value="Genomic_DNA"/>
</dbReference>
<gene>
    <name evidence="1" type="ORF">KSW80_09205</name>
</gene>
<accession>A0AAW4NAV4</accession>
<protein>
    <submittedName>
        <fullName evidence="1">Uncharacterized protein</fullName>
    </submittedName>
</protein>
<dbReference type="AlphaFoldDB" id="A0AAW4NAV4"/>
<reference evidence="1" key="1">
    <citation type="submission" date="2021-06" db="EMBL/GenBank/DDBJ databases">
        <title>Collection of gut derived symbiotic bacterial strains cultured from healthy donors.</title>
        <authorList>
            <person name="Lin H."/>
            <person name="Littmann E."/>
            <person name="Pamer E.G."/>
        </authorList>
    </citation>
    <scope>NUCLEOTIDE SEQUENCE</scope>
    <source>
        <strain evidence="1">MSK.21.60</strain>
    </source>
</reference>
<organism evidence="1 2">
    <name type="scientific">Segatella copri</name>
    <dbReference type="NCBI Taxonomy" id="165179"/>
    <lineage>
        <taxon>Bacteria</taxon>
        <taxon>Pseudomonadati</taxon>
        <taxon>Bacteroidota</taxon>
        <taxon>Bacteroidia</taxon>
        <taxon>Bacteroidales</taxon>
        <taxon>Prevotellaceae</taxon>
        <taxon>Segatella</taxon>
    </lineage>
</organism>
<comment type="caution">
    <text evidence="1">The sequence shown here is derived from an EMBL/GenBank/DDBJ whole genome shotgun (WGS) entry which is preliminary data.</text>
</comment>
<evidence type="ECO:0000313" key="2">
    <source>
        <dbReference type="Proteomes" id="UP001196316"/>
    </source>
</evidence>
<dbReference type="RefSeq" id="WP_194252612.1">
    <property type="nucleotide sequence ID" value="NZ_JAHOEK010000017.1"/>
</dbReference>
<proteinExistence type="predicted"/>